<dbReference type="Gene3D" id="3.40.50.12780">
    <property type="entry name" value="N-terminal domain of ligase-like"/>
    <property type="match status" value="1"/>
</dbReference>
<keyword evidence="2" id="KW-0436">Ligase</keyword>
<dbReference type="InterPro" id="IPR042099">
    <property type="entry name" value="ANL_N_sf"/>
</dbReference>
<protein>
    <submittedName>
        <fullName evidence="5">23867_t:CDS:1</fullName>
    </submittedName>
</protein>
<dbReference type="Proteomes" id="UP000789405">
    <property type="component" value="Unassembled WGS sequence"/>
</dbReference>
<reference evidence="5" key="1">
    <citation type="submission" date="2021-06" db="EMBL/GenBank/DDBJ databases">
        <authorList>
            <person name="Kallberg Y."/>
            <person name="Tangrot J."/>
            <person name="Rosling A."/>
        </authorList>
    </citation>
    <scope>NUCLEOTIDE SEQUENCE</scope>
    <source>
        <strain evidence="5">MA453B</strain>
    </source>
</reference>
<evidence type="ECO:0000256" key="1">
    <source>
        <dbReference type="ARBA" id="ARBA00006432"/>
    </source>
</evidence>
<gene>
    <name evidence="5" type="ORF">DERYTH_LOCUS14345</name>
</gene>
<dbReference type="Pfam" id="PF00501">
    <property type="entry name" value="AMP-binding"/>
    <property type="match status" value="1"/>
</dbReference>
<evidence type="ECO:0000259" key="4">
    <source>
        <dbReference type="Pfam" id="PF13193"/>
    </source>
</evidence>
<feature type="domain" description="AMP-dependent synthetase/ligase" evidence="3">
    <location>
        <begin position="31"/>
        <end position="307"/>
    </location>
</feature>
<dbReference type="GO" id="GO:0016405">
    <property type="term" value="F:CoA-ligase activity"/>
    <property type="evidence" value="ECO:0007669"/>
    <property type="project" value="TreeGrafter"/>
</dbReference>
<evidence type="ECO:0000256" key="2">
    <source>
        <dbReference type="ARBA" id="ARBA00022598"/>
    </source>
</evidence>
<comment type="similarity">
    <text evidence="1">Belongs to the ATP-dependent AMP-binding enzyme family.</text>
</comment>
<comment type="caution">
    <text evidence="5">The sequence shown here is derived from an EMBL/GenBank/DDBJ whole genome shotgun (WGS) entry which is preliminary data.</text>
</comment>
<keyword evidence="6" id="KW-1185">Reference proteome</keyword>
<dbReference type="InterPro" id="IPR045851">
    <property type="entry name" value="AMP-bd_C_sf"/>
</dbReference>
<dbReference type="Pfam" id="PF13193">
    <property type="entry name" value="AMP-binding_C"/>
    <property type="match status" value="1"/>
</dbReference>
<evidence type="ECO:0000313" key="6">
    <source>
        <dbReference type="Proteomes" id="UP000789405"/>
    </source>
</evidence>
<dbReference type="CDD" id="cd05911">
    <property type="entry name" value="Firefly_Luc_like"/>
    <property type="match status" value="1"/>
</dbReference>
<dbReference type="PANTHER" id="PTHR24096:SF149">
    <property type="entry name" value="AMP-BINDING DOMAIN-CONTAINING PROTEIN-RELATED"/>
    <property type="match status" value="1"/>
</dbReference>
<dbReference type="SUPFAM" id="SSF56801">
    <property type="entry name" value="Acetyl-CoA synthetase-like"/>
    <property type="match status" value="1"/>
</dbReference>
<dbReference type="FunFam" id="3.30.300.30:FF:000007">
    <property type="entry name" value="4-coumarate--CoA ligase 2"/>
    <property type="match status" value="1"/>
</dbReference>
<dbReference type="OrthoDB" id="1898221at2759"/>
<accession>A0A9N9I5I1</accession>
<dbReference type="PANTHER" id="PTHR24096">
    <property type="entry name" value="LONG-CHAIN-FATTY-ACID--COA LIGASE"/>
    <property type="match status" value="1"/>
</dbReference>
<dbReference type="AlphaFoldDB" id="A0A9N9I5I1"/>
<proteinExistence type="inferred from homology"/>
<dbReference type="EMBL" id="CAJVPY010010745">
    <property type="protein sequence ID" value="CAG8721372.1"/>
    <property type="molecule type" value="Genomic_DNA"/>
</dbReference>
<feature type="domain" description="AMP-binding enzyme C-terminal" evidence="4">
    <location>
        <begin position="391"/>
        <end position="470"/>
    </location>
</feature>
<dbReference type="InterPro" id="IPR000873">
    <property type="entry name" value="AMP-dep_synth/lig_dom"/>
</dbReference>
<name>A0A9N9I5I1_9GLOM</name>
<organism evidence="5 6">
    <name type="scientific">Dentiscutata erythropus</name>
    <dbReference type="NCBI Taxonomy" id="1348616"/>
    <lineage>
        <taxon>Eukaryota</taxon>
        <taxon>Fungi</taxon>
        <taxon>Fungi incertae sedis</taxon>
        <taxon>Mucoromycota</taxon>
        <taxon>Glomeromycotina</taxon>
        <taxon>Glomeromycetes</taxon>
        <taxon>Diversisporales</taxon>
        <taxon>Gigasporaceae</taxon>
        <taxon>Dentiscutata</taxon>
    </lineage>
</organism>
<dbReference type="Gene3D" id="3.30.300.30">
    <property type="match status" value="1"/>
</dbReference>
<evidence type="ECO:0000259" key="3">
    <source>
        <dbReference type="Pfam" id="PF00501"/>
    </source>
</evidence>
<dbReference type="InterPro" id="IPR025110">
    <property type="entry name" value="AMP-bd_C"/>
</dbReference>
<evidence type="ECO:0000313" key="5">
    <source>
        <dbReference type="EMBL" id="CAG8721372.1"/>
    </source>
</evidence>
<sequence length="496" mass="54998">MVIFKSKYPDVEIPCDVGIYQFIMSNPNKIPDDKEVFIDAITHKKITFGDLKRDTKRFAAGLQDHGFKRGDVICIYSPNQVDYATVVFGCLAAGGKVSPANSSYTAKELACQLLDSGATVIIAHPDSISTTIEASIDAKIPKSNIFVFGDHEVNGIQPYTSILSIREAEPVCFTPEEIKTTTAFLCYSSGTTGRNKGVETTHYNLIANLMQIRAFEGDNVHSGICYLGVLGSTTIVIQKFDIKTYYRAIQDYKIDIAPIVPPILLLMVKNPAKCNLKYVMCGAAPLSQSLSDDFDRIYHIPIKQIYGSVGVLLPNIEAKIISEKGHELYLRGPMVMKGYLNNQEATNNCIDKDGWFRTGDVVKVDKNGYFYVIDRVKELIKYKGFQIAPAELEYLLLTHSATADAAVIGVYSEEAATEIPRAYVVPKGHEPTTKLKKEIIQYVASKVSYIKQLRGGVVFVDKIPKSASGKILRRMLRNGIGFNELTLEESKIKSRL</sequence>